<feature type="transmembrane region" description="Helical" evidence="10">
    <location>
        <begin position="62"/>
        <end position="80"/>
    </location>
</feature>
<dbReference type="PROSITE" id="PS00216">
    <property type="entry name" value="SUGAR_TRANSPORT_1"/>
    <property type="match status" value="1"/>
</dbReference>
<evidence type="ECO:0000256" key="6">
    <source>
        <dbReference type="ARBA" id="ARBA00022692"/>
    </source>
</evidence>
<evidence type="ECO:0000313" key="13">
    <source>
        <dbReference type="Proteomes" id="UP000324288"/>
    </source>
</evidence>
<gene>
    <name evidence="12" type="primary">iolT</name>
    <name evidence="12" type="ORF">LC603019_01356</name>
</gene>
<dbReference type="PANTHER" id="PTHR48020:SF12">
    <property type="entry name" value="PROTON MYO-INOSITOL COTRANSPORTER"/>
    <property type="match status" value="1"/>
</dbReference>
<evidence type="ECO:0000256" key="3">
    <source>
        <dbReference type="ARBA" id="ARBA00022448"/>
    </source>
</evidence>
<dbReference type="InterPro" id="IPR003663">
    <property type="entry name" value="Sugar/inositol_transpt"/>
</dbReference>
<comment type="subcellular location">
    <subcellularLocation>
        <location evidence="1">Cell membrane</location>
        <topology evidence="1">Multi-pass membrane protein</topology>
    </subcellularLocation>
</comment>
<keyword evidence="7 10" id="KW-1133">Transmembrane helix</keyword>
<evidence type="ECO:0000256" key="7">
    <source>
        <dbReference type="ARBA" id="ARBA00022989"/>
    </source>
</evidence>
<dbReference type="AlphaFoldDB" id="A0A5E3ZZS1"/>
<keyword evidence="4" id="KW-1003">Cell membrane</keyword>
<keyword evidence="6 10" id="KW-0812">Transmembrane</keyword>
<evidence type="ECO:0000313" key="12">
    <source>
        <dbReference type="EMBL" id="VHO01428.1"/>
    </source>
</evidence>
<dbReference type="InterPro" id="IPR050814">
    <property type="entry name" value="Myo-inositol_Transporter"/>
</dbReference>
<evidence type="ECO:0000256" key="5">
    <source>
        <dbReference type="ARBA" id="ARBA00022597"/>
    </source>
</evidence>
<keyword evidence="13" id="KW-1185">Reference proteome</keyword>
<keyword evidence="3 9" id="KW-0813">Transport</keyword>
<evidence type="ECO:0000256" key="10">
    <source>
        <dbReference type="SAM" id="Phobius"/>
    </source>
</evidence>
<feature type="domain" description="Major facilitator superfamily (MFS) profile" evidence="11">
    <location>
        <begin position="25"/>
        <end position="457"/>
    </location>
</feature>
<dbReference type="EMBL" id="LR584267">
    <property type="protein sequence ID" value="VHO01428.1"/>
    <property type="molecule type" value="Genomic_DNA"/>
</dbReference>
<dbReference type="PANTHER" id="PTHR48020">
    <property type="entry name" value="PROTON MYO-INOSITOL COTRANSPORTER"/>
    <property type="match status" value="1"/>
</dbReference>
<feature type="transmembrane region" description="Helical" evidence="10">
    <location>
        <begin position="21"/>
        <end position="50"/>
    </location>
</feature>
<evidence type="ECO:0000256" key="2">
    <source>
        <dbReference type="ARBA" id="ARBA00010992"/>
    </source>
</evidence>
<evidence type="ECO:0000256" key="9">
    <source>
        <dbReference type="RuleBase" id="RU003346"/>
    </source>
</evidence>
<dbReference type="RefSeq" id="WP_148417779.1">
    <property type="nucleotide sequence ID" value="NZ_LR584267.1"/>
</dbReference>
<dbReference type="FunFam" id="1.20.1250.20:FF:000218">
    <property type="entry name" value="facilitated trehalose transporter Tret1"/>
    <property type="match status" value="1"/>
</dbReference>
<feature type="transmembrane region" description="Helical" evidence="10">
    <location>
        <begin position="185"/>
        <end position="204"/>
    </location>
</feature>
<evidence type="ECO:0000256" key="8">
    <source>
        <dbReference type="ARBA" id="ARBA00023136"/>
    </source>
</evidence>
<dbReference type="PRINTS" id="PR00171">
    <property type="entry name" value="SUGRTRNSPORT"/>
</dbReference>
<dbReference type="InterPro" id="IPR020846">
    <property type="entry name" value="MFS_dom"/>
</dbReference>
<dbReference type="Gene3D" id="1.20.1250.20">
    <property type="entry name" value="MFS general substrate transporter like domains"/>
    <property type="match status" value="1"/>
</dbReference>
<dbReference type="Pfam" id="PF00083">
    <property type="entry name" value="Sugar_tr"/>
    <property type="match status" value="1"/>
</dbReference>
<feature type="transmembrane region" description="Helical" evidence="10">
    <location>
        <begin position="336"/>
        <end position="357"/>
    </location>
</feature>
<name>A0A5E3ZZS1_9ACTN</name>
<evidence type="ECO:0000259" key="11">
    <source>
        <dbReference type="PROSITE" id="PS50850"/>
    </source>
</evidence>
<keyword evidence="5" id="KW-0762">Sugar transport</keyword>
<feature type="transmembrane region" description="Helical" evidence="10">
    <location>
        <begin position="268"/>
        <end position="292"/>
    </location>
</feature>
<protein>
    <submittedName>
        <fullName evidence="12">Major myo-inositol transporter IolT</fullName>
    </submittedName>
</protein>
<keyword evidence="8 10" id="KW-0472">Membrane</keyword>
<dbReference type="SUPFAM" id="SSF103473">
    <property type="entry name" value="MFS general substrate transporter"/>
    <property type="match status" value="1"/>
</dbReference>
<dbReference type="InterPro" id="IPR036259">
    <property type="entry name" value="MFS_trans_sf"/>
</dbReference>
<dbReference type="PROSITE" id="PS00217">
    <property type="entry name" value="SUGAR_TRANSPORT_2"/>
    <property type="match status" value="1"/>
</dbReference>
<sequence>MTATTDQTAPKRASVQHRTSSIGLVSTIAALGGILFGYDTGVMSGALLFIKPTFDMSATQEGLITSILMVGAAVGALSGGRLADAIGRRWEVFWAGILFIVASLACAFSGGASAAVATVSLSISRFILGVAVGGASIIVPMYISEIAPRGVRGRLATLNSLMIVVGQLIAYGVNSALAPSENWRLMLGLGVVPAIVLAIGTYLLPDSPVYYLLHNMVDDAAAVLRHLRRGDDLEHVDEELAALAQAVAAKKDKKSEWSALGTPWIKMVMGIAIMVAMIQQVTGVNAIVYYAPTMLKNVGWTSQNAVFGSILIGVVSVVSCWIGLSIVDKVGRRPLLLGGLAGTAVSLLALTLVYWLAPTDELWASGLMLGLMGLFMVFQQSAVSVATWLLVSELIPSAVRGIGMGIAGLALWLMNFVVAMCFPPLLESIGGAWTFLVFAVLCVLAFSFVFKMIPETKNRSLPEIEEGFRLRCAAQSEPADG</sequence>
<dbReference type="InterPro" id="IPR005828">
    <property type="entry name" value="MFS_sugar_transport-like"/>
</dbReference>
<reference evidence="12 13" key="1">
    <citation type="submission" date="2019-04" db="EMBL/GenBank/DDBJ databases">
        <authorList>
            <person name="Seth-Smith MB H."/>
            <person name="Seth-Smith H."/>
        </authorList>
    </citation>
    <scope>NUCLEOTIDE SEQUENCE [LARGE SCALE GENOMIC DNA]</scope>
    <source>
        <strain evidence="12">USB-603019</strain>
    </source>
</reference>
<feature type="transmembrane region" description="Helical" evidence="10">
    <location>
        <begin position="363"/>
        <end position="390"/>
    </location>
</feature>
<dbReference type="GO" id="GO:0005886">
    <property type="term" value="C:plasma membrane"/>
    <property type="evidence" value="ECO:0007669"/>
    <property type="project" value="UniProtKB-SubCell"/>
</dbReference>
<feature type="transmembrane region" description="Helical" evidence="10">
    <location>
        <begin position="304"/>
        <end position="324"/>
    </location>
</feature>
<organism evidence="12 13">
    <name type="scientific">Lawsonella clevelandensis</name>
    <dbReference type="NCBI Taxonomy" id="1528099"/>
    <lineage>
        <taxon>Bacteria</taxon>
        <taxon>Bacillati</taxon>
        <taxon>Actinomycetota</taxon>
        <taxon>Actinomycetes</taxon>
        <taxon>Mycobacteriales</taxon>
        <taxon>Lawsonellaceae</taxon>
        <taxon>Lawsonella</taxon>
    </lineage>
</organism>
<feature type="transmembrane region" description="Helical" evidence="10">
    <location>
        <begin position="432"/>
        <end position="450"/>
    </location>
</feature>
<comment type="similarity">
    <text evidence="2 9">Belongs to the major facilitator superfamily. Sugar transporter (TC 2.A.1.1) family.</text>
</comment>
<feature type="transmembrane region" description="Helical" evidence="10">
    <location>
        <begin position="402"/>
        <end position="426"/>
    </location>
</feature>
<feature type="transmembrane region" description="Helical" evidence="10">
    <location>
        <begin position="123"/>
        <end position="143"/>
    </location>
</feature>
<evidence type="ECO:0000256" key="1">
    <source>
        <dbReference type="ARBA" id="ARBA00004651"/>
    </source>
</evidence>
<feature type="transmembrane region" description="Helical" evidence="10">
    <location>
        <begin position="155"/>
        <end position="173"/>
    </location>
</feature>
<evidence type="ECO:0000256" key="4">
    <source>
        <dbReference type="ARBA" id="ARBA00022475"/>
    </source>
</evidence>
<dbReference type="PROSITE" id="PS50850">
    <property type="entry name" value="MFS"/>
    <property type="match status" value="1"/>
</dbReference>
<proteinExistence type="inferred from homology"/>
<dbReference type="GO" id="GO:0022857">
    <property type="term" value="F:transmembrane transporter activity"/>
    <property type="evidence" value="ECO:0007669"/>
    <property type="project" value="InterPro"/>
</dbReference>
<feature type="transmembrane region" description="Helical" evidence="10">
    <location>
        <begin position="92"/>
        <end position="117"/>
    </location>
</feature>
<accession>A0A5E3ZZS1</accession>
<dbReference type="Proteomes" id="UP000324288">
    <property type="component" value="Chromosome"/>
</dbReference>
<dbReference type="InterPro" id="IPR005829">
    <property type="entry name" value="Sugar_transporter_CS"/>
</dbReference>
<dbReference type="NCBIfam" id="TIGR00879">
    <property type="entry name" value="SP"/>
    <property type="match status" value="1"/>
</dbReference>